<reference evidence="1 2" key="1">
    <citation type="submission" date="2020-07" db="EMBL/GenBank/DDBJ databases">
        <title>Draft Genome Sequences of Lactobacillales Isolated from the International Space Station.</title>
        <authorList>
            <person name="Bharadwaj A.R."/>
            <person name="Singh N.K."/>
            <person name="Wood J.M."/>
            <person name="Debieu M."/>
            <person name="O'Hara N.B."/>
            <person name="Karouia F."/>
            <person name="Mason C.E."/>
            <person name="Venkateswaran K."/>
        </authorList>
    </citation>
    <scope>NUCLEOTIDE SEQUENCE [LARGE SCALE GENOMIC DNA]</scope>
    <source>
        <strain evidence="1 2">151250015-1-258-55</strain>
    </source>
</reference>
<sequence length="95" mass="10713">MKFKNTKTGVVIDLTAPISGGNWVAFGEVEETKPTPKYKPEVKVEQKVEEVETDDFDLTKMTVDELKDYAVDNDIELTATKKAEIIEEIAKAFEM</sequence>
<evidence type="ECO:0000313" key="1">
    <source>
        <dbReference type="EMBL" id="MBA5746580.1"/>
    </source>
</evidence>
<dbReference type="InterPro" id="IPR036361">
    <property type="entry name" value="SAP_dom_sf"/>
</dbReference>
<evidence type="ECO:0000313" key="2">
    <source>
        <dbReference type="Proteomes" id="UP000540056"/>
    </source>
</evidence>
<accession>A0ABR5ZXW6</accession>
<dbReference type="Proteomes" id="UP000540056">
    <property type="component" value="Unassembled WGS sequence"/>
</dbReference>
<protein>
    <submittedName>
        <fullName evidence="1">Rho termination factor N-terminal domain-containing protein</fullName>
    </submittedName>
</protein>
<dbReference type="RefSeq" id="WP_182023329.1">
    <property type="nucleotide sequence ID" value="NZ_JACGAM010000007.1"/>
</dbReference>
<gene>
    <name evidence="1" type="ORF">H3232_05090</name>
</gene>
<keyword evidence="2" id="KW-1185">Reference proteome</keyword>
<name>A0ABR5ZXW6_9LACT</name>
<dbReference type="EMBL" id="JACGAN010000007">
    <property type="protein sequence ID" value="MBA5746580.1"/>
    <property type="molecule type" value="Genomic_DNA"/>
</dbReference>
<dbReference type="Gene3D" id="1.10.720.30">
    <property type="entry name" value="SAP domain"/>
    <property type="match status" value="1"/>
</dbReference>
<comment type="caution">
    <text evidence="1">The sequence shown here is derived from an EMBL/GenBank/DDBJ whole genome shotgun (WGS) entry which is preliminary data.</text>
</comment>
<proteinExistence type="predicted"/>
<organism evidence="1 2">
    <name type="scientific">Aerococcus urinaeequi</name>
    <dbReference type="NCBI Taxonomy" id="51665"/>
    <lineage>
        <taxon>Bacteria</taxon>
        <taxon>Bacillati</taxon>
        <taxon>Bacillota</taxon>
        <taxon>Bacilli</taxon>
        <taxon>Lactobacillales</taxon>
        <taxon>Aerococcaceae</taxon>
        <taxon>Aerococcus</taxon>
    </lineage>
</organism>